<keyword evidence="5" id="KW-1185">Reference proteome</keyword>
<comment type="caution">
    <text evidence="4">The sequence shown here is derived from an EMBL/GenBank/DDBJ whole genome shotgun (WGS) entry which is preliminary data.</text>
</comment>
<dbReference type="PROSITE" id="PS50222">
    <property type="entry name" value="EF_HAND_2"/>
    <property type="match status" value="1"/>
</dbReference>
<dbReference type="CDD" id="cd00051">
    <property type="entry name" value="EFh"/>
    <property type="match status" value="1"/>
</dbReference>
<protein>
    <recommendedName>
        <fullName evidence="3">EF-hand domain-containing protein</fullName>
    </recommendedName>
</protein>
<feature type="domain" description="EF-hand" evidence="3">
    <location>
        <begin position="96"/>
        <end position="131"/>
    </location>
</feature>
<feature type="region of interest" description="Disordered" evidence="2">
    <location>
        <begin position="201"/>
        <end position="243"/>
    </location>
</feature>
<dbReference type="Pfam" id="PF13499">
    <property type="entry name" value="EF-hand_7"/>
    <property type="match status" value="1"/>
</dbReference>
<keyword evidence="1" id="KW-0677">Repeat</keyword>
<gene>
    <name evidence="4" type="ORF">RDWZM_000383</name>
</gene>
<dbReference type="Gene3D" id="1.10.238.10">
    <property type="entry name" value="EF-hand"/>
    <property type="match status" value="1"/>
</dbReference>
<organism evidence="4 5">
    <name type="scientific">Blomia tropicalis</name>
    <name type="common">Mite</name>
    <dbReference type="NCBI Taxonomy" id="40697"/>
    <lineage>
        <taxon>Eukaryota</taxon>
        <taxon>Metazoa</taxon>
        <taxon>Ecdysozoa</taxon>
        <taxon>Arthropoda</taxon>
        <taxon>Chelicerata</taxon>
        <taxon>Arachnida</taxon>
        <taxon>Acari</taxon>
        <taxon>Acariformes</taxon>
        <taxon>Sarcoptiformes</taxon>
        <taxon>Astigmata</taxon>
        <taxon>Glycyphagoidea</taxon>
        <taxon>Echimyopodidae</taxon>
        <taxon>Blomia</taxon>
    </lineage>
</organism>
<dbReference type="InterPro" id="IPR002048">
    <property type="entry name" value="EF_hand_dom"/>
</dbReference>
<evidence type="ECO:0000313" key="4">
    <source>
        <dbReference type="EMBL" id="KAJ6221838.1"/>
    </source>
</evidence>
<proteinExistence type="predicted"/>
<dbReference type="PANTHER" id="PTHR23048">
    <property type="entry name" value="MYOSIN LIGHT CHAIN 1, 3"/>
    <property type="match status" value="1"/>
</dbReference>
<dbReference type="GO" id="GO:0016460">
    <property type="term" value="C:myosin II complex"/>
    <property type="evidence" value="ECO:0007669"/>
    <property type="project" value="TreeGrafter"/>
</dbReference>
<dbReference type="Proteomes" id="UP001142055">
    <property type="component" value="Chromosome 1"/>
</dbReference>
<evidence type="ECO:0000256" key="1">
    <source>
        <dbReference type="ARBA" id="ARBA00022737"/>
    </source>
</evidence>
<feature type="compositionally biased region" description="Basic and acidic residues" evidence="2">
    <location>
        <begin position="232"/>
        <end position="243"/>
    </location>
</feature>
<dbReference type="GO" id="GO:0005509">
    <property type="term" value="F:calcium ion binding"/>
    <property type="evidence" value="ECO:0007669"/>
    <property type="project" value="InterPro"/>
</dbReference>
<evidence type="ECO:0000259" key="3">
    <source>
        <dbReference type="PROSITE" id="PS50222"/>
    </source>
</evidence>
<dbReference type="InterPro" id="IPR050230">
    <property type="entry name" value="CALM/Myosin/TropC-like"/>
</dbReference>
<evidence type="ECO:0000313" key="5">
    <source>
        <dbReference type="Proteomes" id="UP001142055"/>
    </source>
</evidence>
<reference evidence="4" key="1">
    <citation type="submission" date="2022-12" db="EMBL/GenBank/DDBJ databases">
        <title>Genome assemblies of Blomia tropicalis.</title>
        <authorList>
            <person name="Cui Y."/>
        </authorList>
    </citation>
    <scope>NUCLEOTIDE SEQUENCE</scope>
    <source>
        <tissue evidence="4">Adult mites</tissue>
    </source>
</reference>
<dbReference type="PANTHER" id="PTHR23048:SF0">
    <property type="entry name" value="CALMODULIN LIKE 3"/>
    <property type="match status" value="1"/>
</dbReference>
<dbReference type="SUPFAM" id="SSF47473">
    <property type="entry name" value="EF-hand"/>
    <property type="match status" value="1"/>
</dbReference>
<dbReference type="InterPro" id="IPR011992">
    <property type="entry name" value="EF-hand-dom_pair"/>
</dbReference>
<dbReference type="EMBL" id="JAPWDV010000001">
    <property type="protein sequence ID" value="KAJ6221838.1"/>
    <property type="molecule type" value="Genomic_DNA"/>
</dbReference>
<evidence type="ECO:0000256" key="2">
    <source>
        <dbReference type="SAM" id="MobiDB-lite"/>
    </source>
</evidence>
<dbReference type="AlphaFoldDB" id="A0A9Q0M8P6"/>
<accession>A0A9Q0M8P6</accession>
<sequence length="243" mass="27713">MAQTNNQSKLKEKKGEQTPIKLEDLAYIREIFMEFSDNKQTISYKRIEPLLKNLGINIMESELLMLLERLDQRCNRDMIPFPDFIRALDQTIQSVHKEDECRSTFKVLDVAQDGTIDMNDIQTVLHNMGHNCSERELDQLLKVVQVGNNRRINYEAFESLVKEKLSQLPDVPVAVKPSSELSQPQIKSTVTTKSSVIQVVPASRSNSTRKDSVKKSLSKRLQNGSSSQRSKTRVETTKSSKSK</sequence>
<dbReference type="FunFam" id="1.10.238.10:FF:000001">
    <property type="entry name" value="Calmodulin 1"/>
    <property type="match status" value="1"/>
</dbReference>
<feature type="compositionally biased region" description="Polar residues" evidence="2">
    <location>
        <begin position="219"/>
        <end position="229"/>
    </location>
</feature>
<name>A0A9Q0M8P6_BLOTA</name>